<dbReference type="Proteomes" id="UP000516046">
    <property type="component" value="Chromosome"/>
</dbReference>
<proteinExistence type="predicted"/>
<dbReference type="EMBL" id="CP060696">
    <property type="protein sequence ID" value="QNO18585.1"/>
    <property type="molecule type" value="Genomic_DNA"/>
</dbReference>
<organism evidence="2 3">
    <name type="scientific">Caproicibacterium amylolyticum</name>
    <dbReference type="NCBI Taxonomy" id="2766537"/>
    <lineage>
        <taxon>Bacteria</taxon>
        <taxon>Bacillati</taxon>
        <taxon>Bacillota</taxon>
        <taxon>Clostridia</taxon>
        <taxon>Eubacteriales</taxon>
        <taxon>Oscillospiraceae</taxon>
        <taxon>Caproicibacterium</taxon>
    </lineage>
</organism>
<dbReference type="RefSeq" id="WP_212507650.1">
    <property type="nucleotide sequence ID" value="NZ_CP060696.1"/>
</dbReference>
<dbReference type="KEGG" id="caml:H6X83_02745"/>
<name>A0A7G9WIS3_9FIRM</name>
<accession>A0A7G9WIS3</accession>
<protein>
    <submittedName>
        <fullName evidence="2">Uncharacterized protein</fullName>
    </submittedName>
</protein>
<evidence type="ECO:0000313" key="3">
    <source>
        <dbReference type="Proteomes" id="UP000516046"/>
    </source>
</evidence>
<evidence type="ECO:0000313" key="2">
    <source>
        <dbReference type="EMBL" id="QNO18585.1"/>
    </source>
</evidence>
<sequence length="103" mass="11590">MQYKPDELFKDCRRSAAQQVSGFEQNNDRYCHIPDCSIEDVLSGTNSADISYEGGIATTGQTHANADESADRAAKKAQRSAEEQTDTDEEEKLRRCPPPRFYQ</sequence>
<keyword evidence="3" id="KW-1185">Reference proteome</keyword>
<dbReference type="AlphaFoldDB" id="A0A7G9WIS3"/>
<gene>
    <name evidence="2" type="ORF">H6X83_02745</name>
</gene>
<feature type="region of interest" description="Disordered" evidence="1">
    <location>
        <begin position="59"/>
        <end position="103"/>
    </location>
</feature>
<reference evidence="2 3" key="1">
    <citation type="submission" date="2020-08" db="EMBL/GenBank/DDBJ databases">
        <authorList>
            <person name="Ren C."/>
            <person name="Gu Y."/>
            <person name="Xu Y."/>
        </authorList>
    </citation>
    <scope>NUCLEOTIDE SEQUENCE [LARGE SCALE GENOMIC DNA]</scope>
    <source>
        <strain evidence="2 3">LBM18003</strain>
    </source>
</reference>
<evidence type="ECO:0000256" key="1">
    <source>
        <dbReference type="SAM" id="MobiDB-lite"/>
    </source>
</evidence>
<feature type="compositionally biased region" description="Basic and acidic residues" evidence="1">
    <location>
        <begin position="65"/>
        <end position="82"/>
    </location>
</feature>